<keyword evidence="1" id="KW-0812">Transmembrane</keyword>
<evidence type="ECO:0000313" key="3">
    <source>
        <dbReference type="Proteomes" id="UP000283700"/>
    </source>
</evidence>
<dbReference type="AlphaFoldDB" id="A0A415U0U1"/>
<sequence length="77" mass="9095">MKNNRLITFLFYFFLIVCIVFLILDFMSIIKIDNAIKGGIIKQEEDKILCLNVYDKSKSLLLIIFFPSFPIKHNKHN</sequence>
<comment type="caution">
    <text evidence="2">The sequence shown here is derived from an EMBL/GenBank/DDBJ whole genome shotgun (WGS) entry which is preliminary data.</text>
</comment>
<accession>A0A415U0U1</accession>
<reference evidence="2 3" key="1">
    <citation type="submission" date="2018-08" db="EMBL/GenBank/DDBJ databases">
        <title>A genome reference for cultivated species of the human gut microbiota.</title>
        <authorList>
            <person name="Zou Y."/>
            <person name="Xue W."/>
            <person name="Luo G."/>
        </authorList>
    </citation>
    <scope>NUCLEOTIDE SEQUENCE [LARGE SCALE GENOMIC DNA]</scope>
    <source>
        <strain evidence="2 3">AF31-17AC</strain>
    </source>
</reference>
<keyword evidence="1" id="KW-1133">Transmembrane helix</keyword>
<gene>
    <name evidence="2" type="ORF">DWZ29_11055</name>
</gene>
<evidence type="ECO:0000256" key="1">
    <source>
        <dbReference type="SAM" id="Phobius"/>
    </source>
</evidence>
<protein>
    <submittedName>
        <fullName evidence="2">Uncharacterized protein</fullName>
    </submittedName>
</protein>
<name>A0A415U0U1_9FIRM</name>
<dbReference type="Proteomes" id="UP000283700">
    <property type="component" value="Unassembled WGS sequence"/>
</dbReference>
<organism evidence="2 3">
    <name type="scientific">Anaerobutyricum hallii</name>
    <dbReference type="NCBI Taxonomy" id="39488"/>
    <lineage>
        <taxon>Bacteria</taxon>
        <taxon>Bacillati</taxon>
        <taxon>Bacillota</taxon>
        <taxon>Clostridia</taxon>
        <taxon>Lachnospirales</taxon>
        <taxon>Lachnospiraceae</taxon>
        <taxon>Anaerobutyricum</taxon>
    </lineage>
</organism>
<dbReference type="EMBL" id="QRQO01000032">
    <property type="protein sequence ID" value="RHN11757.1"/>
    <property type="molecule type" value="Genomic_DNA"/>
</dbReference>
<feature type="transmembrane region" description="Helical" evidence="1">
    <location>
        <begin position="6"/>
        <end position="27"/>
    </location>
</feature>
<evidence type="ECO:0000313" key="2">
    <source>
        <dbReference type="EMBL" id="RHN11757.1"/>
    </source>
</evidence>
<proteinExistence type="predicted"/>
<keyword evidence="1" id="KW-0472">Membrane</keyword>